<name>A0A6N0JKI2_ACHDE</name>
<evidence type="ECO:0000313" key="1">
    <source>
        <dbReference type="EMBL" id="QKQ47567.1"/>
    </source>
</evidence>
<evidence type="ECO:0000313" key="2">
    <source>
        <dbReference type="Proteomes" id="UP000509782"/>
    </source>
</evidence>
<reference evidence="1 2" key="1">
    <citation type="submission" date="2020-05" db="EMBL/GenBank/DDBJ databases">
        <title>FDA dAtabase for Regulatory Grade micrObial Sequences (FDA-ARGOS): Supporting development and validation of Infectious Disease Dx tests.</title>
        <authorList>
            <person name="Sproer C."/>
            <person name="Gronow S."/>
            <person name="Severitt S."/>
            <person name="Schroder I."/>
            <person name="Tallon L."/>
            <person name="Sadzewicz L."/>
            <person name="Zhao X."/>
            <person name="Vavikolanu K."/>
            <person name="Mehta A."/>
            <person name="Aluvathingal J."/>
            <person name="Nadendla S."/>
            <person name="Myers T."/>
            <person name="Yan Y."/>
            <person name="Sichtig H."/>
        </authorList>
    </citation>
    <scope>NUCLEOTIDE SEQUENCE [LARGE SCALE GENOMIC DNA]</scope>
    <source>
        <strain evidence="1 2">FDAARGOS_787</strain>
    </source>
</reference>
<dbReference type="AlphaFoldDB" id="A0A6N0JKI2"/>
<dbReference type="RefSeq" id="WP_174716376.1">
    <property type="nucleotide sequence ID" value="NZ_CP054569.1"/>
</dbReference>
<dbReference type="EMBL" id="CP054569">
    <property type="protein sequence ID" value="QKQ47567.1"/>
    <property type="molecule type" value="Genomic_DNA"/>
</dbReference>
<protein>
    <submittedName>
        <fullName evidence="1">Uncharacterized protein</fullName>
    </submittedName>
</protein>
<organism evidence="1 2">
    <name type="scientific">Achromobacter denitrificans</name>
    <name type="common">Alcaligenes denitrificans</name>
    <dbReference type="NCBI Taxonomy" id="32002"/>
    <lineage>
        <taxon>Bacteria</taxon>
        <taxon>Pseudomonadati</taxon>
        <taxon>Pseudomonadota</taxon>
        <taxon>Betaproteobacteria</taxon>
        <taxon>Burkholderiales</taxon>
        <taxon>Alcaligenaceae</taxon>
        <taxon>Achromobacter</taxon>
    </lineage>
</organism>
<accession>A0A6N0JKI2</accession>
<sequence>MQEDDFILHRLADAVNGRERLVWRGRHLNTVFLLESGESAHLITVAGGRIVEVRRGPFVMPRWDFALRARAEDWAVFWTPAPPPGFHDLMAMIKFRRLRAEGDLYPFMSHLLYFKEVLACPRTQGASS</sequence>
<dbReference type="Proteomes" id="UP000509782">
    <property type="component" value="Chromosome"/>
</dbReference>
<gene>
    <name evidence="1" type="ORF">FOC81_13055</name>
</gene>
<proteinExistence type="predicted"/>